<reference evidence="12" key="1">
    <citation type="journal article" date="2019" name="Int. J. Syst. Evol. Microbiol.">
        <title>The Global Catalogue of Microorganisms (GCM) 10K type strain sequencing project: providing services to taxonomists for standard genome sequencing and annotation.</title>
        <authorList>
            <consortium name="The Broad Institute Genomics Platform"/>
            <consortium name="The Broad Institute Genome Sequencing Center for Infectious Disease"/>
            <person name="Wu L."/>
            <person name="Ma J."/>
        </authorList>
    </citation>
    <scope>NUCLEOTIDE SEQUENCE [LARGE SCALE GENOMIC DNA]</scope>
    <source>
        <strain evidence="12">CGMCC 4.7426</strain>
    </source>
</reference>
<comment type="catalytic activity">
    <reaction evidence="10">
        <text>7,8-dihydroneopterin 3'-triphosphate + H2O = 6-carboxy-5,6,7,8-tetrahydropterin + triphosphate + acetaldehyde + 2 H(+)</text>
        <dbReference type="Rhea" id="RHEA:27966"/>
        <dbReference type="ChEBI" id="CHEBI:15343"/>
        <dbReference type="ChEBI" id="CHEBI:15377"/>
        <dbReference type="ChEBI" id="CHEBI:15378"/>
        <dbReference type="ChEBI" id="CHEBI:18036"/>
        <dbReference type="ChEBI" id="CHEBI:58462"/>
        <dbReference type="ChEBI" id="CHEBI:61032"/>
        <dbReference type="EC" id="4.1.2.50"/>
    </reaction>
</comment>
<dbReference type="PANTHER" id="PTHR12589:SF7">
    <property type="entry name" value="6-PYRUVOYL TETRAHYDROBIOPTERIN SYNTHASE"/>
    <property type="match status" value="1"/>
</dbReference>
<comment type="pathway">
    <text evidence="2">Purine metabolism; 7-cyano-7-deazaguanine biosynthesis.</text>
</comment>
<dbReference type="InterPro" id="IPR022470">
    <property type="entry name" value="PTPS_Cys_AS"/>
</dbReference>
<keyword evidence="12" id="KW-1185">Reference proteome</keyword>
<organism evidence="11 12">
    <name type="scientific">Virgibacillus kekensis</name>
    <dbReference type="NCBI Taxonomy" id="202261"/>
    <lineage>
        <taxon>Bacteria</taxon>
        <taxon>Bacillati</taxon>
        <taxon>Bacillota</taxon>
        <taxon>Bacilli</taxon>
        <taxon>Bacillales</taxon>
        <taxon>Bacillaceae</taxon>
        <taxon>Virgibacillus</taxon>
    </lineage>
</organism>
<dbReference type="PANTHER" id="PTHR12589">
    <property type="entry name" value="PYRUVOYL TETRAHYDROBIOPTERIN SYNTHASE"/>
    <property type="match status" value="1"/>
</dbReference>
<keyword evidence="8" id="KW-0456">Lyase</keyword>
<dbReference type="Proteomes" id="UP001595989">
    <property type="component" value="Unassembled WGS sequence"/>
</dbReference>
<gene>
    <name evidence="11" type="ORF">ACFO3D_06125</name>
</gene>
<dbReference type="SUPFAM" id="SSF55620">
    <property type="entry name" value="Tetrahydrobiopterin biosynthesis enzymes-like"/>
    <property type="match status" value="2"/>
</dbReference>
<proteinExistence type="inferred from homology"/>
<dbReference type="EMBL" id="JBHSFU010000004">
    <property type="protein sequence ID" value="MFC4557785.1"/>
    <property type="molecule type" value="Genomic_DNA"/>
</dbReference>
<dbReference type="Gene3D" id="3.30.479.10">
    <property type="entry name" value="6-pyruvoyl tetrahydropterin synthase/QueD"/>
    <property type="match status" value="2"/>
</dbReference>
<evidence type="ECO:0000256" key="10">
    <source>
        <dbReference type="ARBA" id="ARBA00048807"/>
    </source>
</evidence>
<comment type="similarity">
    <text evidence="3">Belongs to the PTPS family. QueD subfamily.</text>
</comment>
<dbReference type="PROSITE" id="PS00987">
    <property type="entry name" value="PTPS_1"/>
    <property type="match status" value="1"/>
</dbReference>
<evidence type="ECO:0000256" key="9">
    <source>
        <dbReference type="ARBA" id="ARBA00031449"/>
    </source>
</evidence>
<sequence>MLYLSRRVDFSAMHSYRIDDWSEDQNFKVFGPFSNQHGHGHDYQLEVMVKGDLVEKAGIVVNTVDIKRIVGGFVEEELDGKYLNMEHDYFKKNIPTTENIVTYLWDMLGPKLENCTLHRLKLHENSHLYAEKGEEDLVTLTRKYHFSAAHRLHSEQLTEEENTRLFGKCNNPFGHGHNYYLEVSVQGEPDPVTGMITDLDDLDNTVESVVLSEFDHKHLNLDTKWFAGLNPTSEVVAKVIYNMLKPLLPNLHKIGLWETEKNYFEYAG</sequence>
<accession>A0ABV9DG50</accession>
<evidence type="ECO:0000256" key="5">
    <source>
        <dbReference type="ARBA" id="ARBA00018141"/>
    </source>
</evidence>
<evidence type="ECO:0000256" key="6">
    <source>
        <dbReference type="ARBA" id="ARBA00022723"/>
    </source>
</evidence>
<evidence type="ECO:0000256" key="7">
    <source>
        <dbReference type="ARBA" id="ARBA00022833"/>
    </source>
</evidence>
<evidence type="ECO:0000256" key="1">
    <source>
        <dbReference type="ARBA" id="ARBA00001947"/>
    </source>
</evidence>
<dbReference type="EC" id="4.1.2.50" evidence="4"/>
<evidence type="ECO:0000256" key="8">
    <source>
        <dbReference type="ARBA" id="ARBA00023239"/>
    </source>
</evidence>
<protein>
    <recommendedName>
        <fullName evidence="5">6-carboxy-5,6,7,8-tetrahydropterin synthase</fullName>
        <ecNumber evidence="4">4.1.2.50</ecNumber>
    </recommendedName>
    <alternativeName>
        <fullName evidence="9">Queuosine biosynthesis protein QueD</fullName>
    </alternativeName>
</protein>
<evidence type="ECO:0000313" key="11">
    <source>
        <dbReference type="EMBL" id="MFC4557785.1"/>
    </source>
</evidence>
<dbReference type="RefSeq" id="WP_390293856.1">
    <property type="nucleotide sequence ID" value="NZ_JBHSFU010000004.1"/>
</dbReference>
<keyword evidence="6" id="KW-0479">Metal-binding</keyword>
<name>A0ABV9DG50_9BACI</name>
<evidence type="ECO:0000256" key="2">
    <source>
        <dbReference type="ARBA" id="ARBA00005061"/>
    </source>
</evidence>
<dbReference type="InterPro" id="IPR038418">
    <property type="entry name" value="6-PTP_synth/QueD_sf"/>
</dbReference>
<dbReference type="Pfam" id="PF01242">
    <property type="entry name" value="PTPS"/>
    <property type="match status" value="2"/>
</dbReference>
<evidence type="ECO:0000256" key="4">
    <source>
        <dbReference type="ARBA" id="ARBA00012982"/>
    </source>
</evidence>
<evidence type="ECO:0000313" key="12">
    <source>
        <dbReference type="Proteomes" id="UP001595989"/>
    </source>
</evidence>
<comment type="cofactor">
    <cofactor evidence="1">
        <name>Zn(2+)</name>
        <dbReference type="ChEBI" id="CHEBI:29105"/>
    </cofactor>
</comment>
<comment type="caution">
    <text evidence="11">The sequence shown here is derived from an EMBL/GenBank/DDBJ whole genome shotgun (WGS) entry which is preliminary data.</text>
</comment>
<evidence type="ECO:0000256" key="3">
    <source>
        <dbReference type="ARBA" id="ARBA00008900"/>
    </source>
</evidence>
<keyword evidence="7" id="KW-0862">Zinc</keyword>
<dbReference type="InterPro" id="IPR007115">
    <property type="entry name" value="6-PTP_synth/QueD"/>
</dbReference>